<sequence>MCFGMGTHRRRKQQDDGTAARAMDRDRRRLPTNSRGREETGVEADGTWRLACAQGVGGENMRQKQHDAGAATRGDGDRRDGAGGGRRRRNECWRREARGIGRPTRKSQRKEARGPLRCWTRNASWRRCSNSSSPHRRPTAPGAQSRGADTRPHKSPPRCFTTKRLDRSSAALSSKSASISVFLTAATRGQGRSCDGPEAQCRIRLLQLQDLDASPTPSPGTPGLPLRRSTAP</sequence>
<feature type="region of interest" description="Disordered" evidence="1">
    <location>
        <begin position="1"/>
        <end position="161"/>
    </location>
</feature>
<dbReference type="Gramene" id="OPUNC02G24310.1">
    <property type="protein sequence ID" value="OPUNC02G24310.1"/>
    <property type="gene ID" value="OPUNC02G24310"/>
</dbReference>
<feature type="compositionally biased region" description="Low complexity" evidence="1">
    <location>
        <begin position="223"/>
        <end position="232"/>
    </location>
</feature>
<dbReference type="EnsemblPlants" id="OPUNC02G24310.1">
    <property type="protein sequence ID" value="OPUNC02G24310.1"/>
    <property type="gene ID" value="OPUNC02G24310"/>
</dbReference>
<reference evidence="2" key="1">
    <citation type="submission" date="2015-04" db="UniProtKB">
        <authorList>
            <consortium name="EnsemblPlants"/>
        </authorList>
    </citation>
    <scope>IDENTIFICATION</scope>
</reference>
<organism evidence="2">
    <name type="scientific">Oryza punctata</name>
    <name type="common">Red rice</name>
    <dbReference type="NCBI Taxonomy" id="4537"/>
    <lineage>
        <taxon>Eukaryota</taxon>
        <taxon>Viridiplantae</taxon>
        <taxon>Streptophyta</taxon>
        <taxon>Embryophyta</taxon>
        <taxon>Tracheophyta</taxon>
        <taxon>Spermatophyta</taxon>
        <taxon>Magnoliopsida</taxon>
        <taxon>Liliopsida</taxon>
        <taxon>Poales</taxon>
        <taxon>Poaceae</taxon>
        <taxon>BOP clade</taxon>
        <taxon>Oryzoideae</taxon>
        <taxon>Oryzeae</taxon>
        <taxon>Oryzinae</taxon>
        <taxon>Oryza</taxon>
    </lineage>
</organism>
<keyword evidence="3" id="KW-1185">Reference proteome</keyword>
<name>A0A0E0K367_ORYPU</name>
<feature type="region of interest" description="Disordered" evidence="1">
    <location>
        <begin position="210"/>
        <end position="232"/>
    </location>
</feature>
<dbReference type="AlphaFoldDB" id="A0A0E0K367"/>
<evidence type="ECO:0000313" key="3">
    <source>
        <dbReference type="Proteomes" id="UP000026962"/>
    </source>
</evidence>
<protein>
    <submittedName>
        <fullName evidence="2">Uncharacterized protein</fullName>
    </submittedName>
</protein>
<evidence type="ECO:0000313" key="2">
    <source>
        <dbReference type="EnsemblPlants" id="OPUNC02G24310.1"/>
    </source>
</evidence>
<feature type="compositionally biased region" description="Basic and acidic residues" evidence="1">
    <location>
        <begin position="90"/>
        <end position="99"/>
    </location>
</feature>
<evidence type="ECO:0000256" key="1">
    <source>
        <dbReference type="SAM" id="MobiDB-lite"/>
    </source>
</evidence>
<proteinExistence type="predicted"/>
<dbReference type="HOGENOM" id="CLU_1196530_0_0_1"/>
<feature type="compositionally biased region" description="Basic and acidic residues" evidence="1">
    <location>
        <begin position="22"/>
        <end position="40"/>
    </location>
</feature>
<dbReference type="Proteomes" id="UP000026962">
    <property type="component" value="Chromosome 2"/>
</dbReference>
<reference evidence="2" key="2">
    <citation type="submission" date="2018-05" db="EMBL/GenBank/DDBJ databases">
        <title>OpunRS2 (Oryza punctata Reference Sequence Version 2).</title>
        <authorList>
            <person name="Zhang J."/>
            <person name="Kudrna D."/>
            <person name="Lee S."/>
            <person name="Talag J."/>
            <person name="Welchert J."/>
            <person name="Wing R.A."/>
        </authorList>
    </citation>
    <scope>NUCLEOTIDE SEQUENCE [LARGE SCALE GENOMIC DNA]</scope>
</reference>
<accession>A0A0E0K367</accession>
<feature type="compositionally biased region" description="Polar residues" evidence="1">
    <location>
        <begin position="121"/>
        <end position="133"/>
    </location>
</feature>